<feature type="domain" description="Serine aminopeptidase S33" evidence="1">
    <location>
        <begin position="44"/>
        <end position="277"/>
    </location>
</feature>
<comment type="caution">
    <text evidence="2">The sequence shown here is derived from an EMBL/GenBank/DDBJ whole genome shotgun (WGS) entry which is preliminary data.</text>
</comment>
<dbReference type="InterPro" id="IPR051044">
    <property type="entry name" value="MAG_DAG_Lipase"/>
</dbReference>
<protein>
    <submittedName>
        <fullName evidence="2">Alpha/beta hydrolase</fullName>
    </submittedName>
</protein>
<dbReference type="InterPro" id="IPR029058">
    <property type="entry name" value="AB_hydrolase_fold"/>
</dbReference>
<evidence type="ECO:0000259" key="1">
    <source>
        <dbReference type="Pfam" id="PF12146"/>
    </source>
</evidence>
<reference evidence="3" key="1">
    <citation type="journal article" date="2024" name="Toxins">
        <title>Genome Sequence Analysis of Native Xenorhabdus Strains Isolated from Entomopathogenic Nematodes in Argentina.</title>
        <authorList>
            <person name="Palma L."/>
            <person name="Frizzo L."/>
            <person name="Kaiser S."/>
            <person name="Berry C."/>
            <person name="Caballero P."/>
            <person name="Bode H.B."/>
            <person name="Del Valle E.E."/>
        </authorList>
    </citation>
    <scope>NUCLEOTIDE SEQUENCE [LARGE SCALE GENOMIC DNA]</scope>
    <source>
        <strain evidence="3">Reich</strain>
    </source>
</reference>
<dbReference type="GO" id="GO:0016787">
    <property type="term" value="F:hydrolase activity"/>
    <property type="evidence" value="ECO:0007669"/>
    <property type="project" value="UniProtKB-KW"/>
</dbReference>
<keyword evidence="3" id="KW-1185">Reference proteome</keyword>
<evidence type="ECO:0000313" key="2">
    <source>
        <dbReference type="EMBL" id="MDX7998257.1"/>
    </source>
</evidence>
<organism evidence="2 3">
    <name type="scientific">Xenorhabdus littoralis</name>
    <dbReference type="NCBI Taxonomy" id="2582835"/>
    <lineage>
        <taxon>Bacteria</taxon>
        <taxon>Pseudomonadati</taxon>
        <taxon>Pseudomonadota</taxon>
        <taxon>Gammaproteobacteria</taxon>
        <taxon>Enterobacterales</taxon>
        <taxon>Morganellaceae</taxon>
        <taxon>Xenorhabdus</taxon>
    </lineage>
</organism>
<dbReference type="Pfam" id="PF12146">
    <property type="entry name" value="Hydrolase_4"/>
    <property type="match status" value="1"/>
</dbReference>
<dbReference type="PANTHER" id="PTHR11614">
    <property type="entry name" value="PHOSPHOLIPASE-RELATED"/>
    <property type="match status" value="1"/>
</dbReference>
<dbReference type="SUPFAM" id="SSF53474">
    <property type="entry name" value="alpha/beta-Hydrolases"/>
    <property type="match status" value="1"/>
</dbReference>
<keyword evidence="2" id="KW-0378">Hydrolase</keyword>
<dbReference type="InterPro" id="IPR022742">
    <property type="entry name" value="Hydrolase_4"/>
</dbReference>
<dbReference type="EMBL" id="VCDP01000008">
    <property type="protein sequence ID" value="MDX7998257.1"/>
    <property type="molecule type" value="Genomic_DNA"/>
</dbReference>
<name>A0ABU4SHX7_9GAMM</name>
<sequence length="295" mass="32963">MINFEQFNEKAALLAETLAIPVKVKTAYTEGLHYRLYKSEKVAKDLFIVYHGGGVNMDAGYNILARQLTTEDNLAVCLVDIRGHGDSIGKKGTVSQPAVVWCDVDRIITELKTHFPATRLHLLGHSSGAGMLINYFTRHKPAYKMDSLILLAPELGPFATGVHRSNSLVRFADVRQWPFIINALSGGALFGHYPAVQLNFPENVKTLRPDFLQQYSVNMANALTPRQPARQVAALPLPTLLLAAEEDELFDPAAMSKFASEHGNKLLNFRMLRQSTHLECLFRIQEALRQHLETL</sequence>
<proteinExistence type="predicted"/>
<gene>
    <name evidence="2" type="ORF">FE394_03370</name>
</gene>
<accession>A0ABU4SHX7</accession>
<evidence type="ECO:0000313" key="3">
    <source>
        <dbReference type="Proteomes" id="UP001271640"/>
    </source>
</evidence>
<dbReference type="Proteomes" id="UP001271640">
    <property type="component" value="Unassembled WGS sequence"/>
</dbReference>
<dbReference type="Gene3D" id="3.40.50.1820">
    <property type="entry name" value="alpha/beta hydrolase"/>
    <property type="match status" value="1"/>
</dbReference>